<sequence length="184" mass="20642">MASFFRAYNALLLRRPLAAQCGTSMLIFGAGDVLAQQAVERRGKKHDIARTARLAFYGGALFAPPITKWLQFLGRLQFSSPTKAIIYRTWLDQSLAAPLVVGWFFTSMTFLEGHGLSEATERMKASYAPTLMRGWLVFGPAQAINFWLVPPQLRFVFLGVVSLFWNTYLSAVNAKHDLSELTVY</sequence>
<accession>A0ACB8SK03</accession>
<gene>
    <name evidence="1" type="ORF">BV25DRAFT_1831774</name>
</gene>
<keyword evidence="2" id="KW-1185">Reference proteome</keyword>
<evidence type="ECO:0000313" key="2">
    <source>
        <dbReference type="Proteomes" id="UP000814140"/>
    </source>
</evidence>
<name>A0ACB8SK03_9AGAM</name>
<reference evidence="1" key="1">
    <citation type="submission" date="2021-03" db="EMBL/GenBank/DDBJ databases">
        <authorList>
            <consortium name="DOE Joint Genome Institute"/>
            <person name="Ahrendt S."/>
            <person name="Looney B.P."/>
            <person name="Miyauchi S."/>
            <person name="Morin E."/>
            <person name="Drula E."/>
            <person name="Courty P.E."/>
            <person name="Chicoki N."/>
            <person name="Fauchery L."/>
            <person name="Kohler A."/>
            <person name="Kuo A."/>
            <person name="Labutti K."/>
            <person name="Pangilinan J."/>
            <person name="Lipzen A."/>
            <person name="Riley R."/>
            <person name="Andreopoulos W."/>
            <person name="He G."/>
            <person name="Johnson J."/>
            <person name="Barry K.W."/>
            <person name="Grigoriev I.V."/>
            <person name="Nagy L."/>
            <person name="Hibbett D."/>
            <person name="Henrissat B."/>
            <person name="Matheny P.B."/>
            <person name="Labbe J."/>
            <person name="Martin F."/>
        </authorList>
    </citation>
    <scope>NUCLEOTIDE SEQUENCE</scope>
    <source>
        <strain evidence="1">HHB10654</strain>
    </source>
</reference>
<dbReference type="EMBL" id="MU277256">
    <property type="protein sequence ID" value="KAI0056889.1"/>
    <property type="molecule type" value="Genomic_DNA"/>
</dbReference>
<comment type="caution">
    <text evidence="1">The sequence shown here is derived from an EMBL/GenBank/DDBJ whole genome shotgun (WGS) entry which is preliminary data.</text>
</comment>
<dbReference type="Proteomes" id="UP000814140">
    <property type="component" value="Unassembled WGS sequence"/>
</dbReference>
<organism evidence="1 2">
    <name type="scientific">Artomyces pyxidatus</name>
    <dbReference type="NCBI Taxonomy" id="48021"/>
    <lineage>
        <taxon>Eukaryota</taxon>
        <taxon>Fungi</taxon>
        <taxon>Dikarya</taxon>
        <taxon>Basidiomycota</taxon>
        <taxon>Agaricomycotina</taxon>
        <taxon>Agaricomycetes</taxon>
        <taxon>Russulales</taxon>
        <taxon>Auriscalpiaceae</taxon>
        <taxon>Artomyces</taxon>
    </lineage>
</organism>
<protein>
    <submittedName>
        <fullName evidence="1">Uncharacterized protein</fullName>
    </submittedName>
</protein>
<evidence type="ECO:0000313" key="1">
    <source>
        <dbReference type="EMBL" id="KAI0056889.1"/>
    </source>
</evidence>
<reference evidence="1" key="2">
    <citation type="journal article" date="2022" name="New Phytol.">
        <title>Evolutionary transition to the ectomycorrhizal habit in the genomes of a hyperdiverse lineage of mushroom-forming fungi.</title>
        <authorList>
            <person name="Looney B."/>
            <person name="Miyauchi S."/>
            <person name="Morin E."/>
            <person name="Drula E."/>
            <person name="Courty P.E."/>
            <person name="Kohler A."/>
            <person name="Kuo A."/>
            <person name="LaButti K."/>
            <person name="Pangilinan J."/>
            <person name="Lipzen A."/>
            <person name="Riley R."/>
            <person name="Andreopoulos W."/>
            <person name="He G."/>
            <person name="Johnson J."/>
            <person name="Nolan M."/>
            <person name="Tritt A."/>
            <person name="Barry K.W."/>
            <person name="Grigoriev I.V."/>
            <person name="Nagy L.G."/>
            <person name="Hibbett D."/>
            <person name="Henrissat B."/>
            <person name="Matheny P.B."/>
            <person name="Labbe J."/>
            <person name="Martin F.M."/>
        </authorList>
    </citation>
    <scope>NUCLEOTIDE SEQUENCE</scope>
    <source>
        <strain evidence="1">HHB10654</strain>
    </source>
</reference>
<proteinExistence type="predicted"/>